<dbReference type="Pfam" id="PF01554">
    <property type="entry name" value="MatE"/>
    <property type="match status" value="2"/>
</dbReference>
<feature type="transmembrane region" description="Helical" evidence="10">
    <location>
        <begin position="432"/>
        <end position="450"/>
    </location>
</feature>
<keyword evidence="4" id="KW-0813">Transport</keyword>
<feature type="transmembrane region" description="Helical" evidence="10">
    <location>
        <begin position="404"/>
        <end position="426"/>
    </location>
</feature>
<feature type="transmembrane region" description="Helical" evidence="10">
    <location>
        <begin position="240"/>
        <end position="264"/>
    </location>
</feature>
<organism evidence="11 12">
    <name type="scientific">Candidatus Borkfalkia excrementavium</name>
    <dbReference type="NCBI Taxonomy" id="2838505"/>
    <lineage>
        <taxon>Bacteria</taxon>
        <taxon>Bacillati</taxon>
        <taxon>Bacillota</taxon>
        <taxon>Clostridia</taxon>
        <taxon>Christensenellales</taxon>
        <taxon>Christensenellaceae</taxon>
        <taxon>Candidatus Borkfalkia</taxon>
    </lineage>
</organism>
<reference evidence="11" key="2">
    <citation type="submission" date="2021-04" db="EMBL/GenBank/DDBJ databases">
        <authorList>
            <person name="Gilroy R."/>
        </authorList>
    </citation>
    <scope>NUCLEOTIDE SEQUENCE</scope>
    <source>
        <strain evidence="11">CHK199-9574</strain>
    </source>
</reference>
<protein>
    <recommendedName>
        <fullName evidence="3">Multidrug export protein MepA</fullName>
    </recommendedName>
</protein>
<keyword evidence="8 10" id="KW-0472">Membrane</keyword>
<evidence type="ECO:0000256" key="3">
    <source>
        <dbReference type="ARBA" id="ARBA00022106"/>
    </source>
</evidence>
<dbReference type="CDD" id="cd13143">
    <property type="entry name" value="MATE_MepA_like"/>
    <property type="match status" value="1"/>
</dbReference>
<evidence type="ECO:0000256" key="1">
    <source>
        <dbReference type="ARBA" id="ARBA00004651"/>
    </source>
</evidence>
<evidence type="ECO:0000313" key="11">
    <source>
        <dbReference type="EMBL" id="HIY77461.1"/>
    </source>
</evidence>
<accession>A0A9D2CFN7</accession>
<sequence>MMTEKKKIDLGKDKIGRLVLKLALPAVVAQIINLLYNLVDRMYVGGIQGVGTQALAGLGVVFPITLIVSAFANLVGLGGAPLASIFLGEKKREEASKVFNAGAVLLVLFGVLLTAVVLVFCDPLVRLFGSPDSSFVYGRDYLFVYATGTLFVMLSLGLNPFITAQGFSFTSMFTVAIGALLNIALDPLFIYVFEMGVRGAALATVLSQGVSAVWVVCFFFRKKTAYRFDPKLFLPKIRTVCKILFLGLSPFIMSVTESAIQIVFNNNLTKWSGGNSDYTAALTIMLSAVQMVCLPLNGLGTGVQPLVSYNYGTGDSARVKQTVKMVTMIALCCSTTIWLVSLTFPALYGYIFSASPAVMAIVKKYTPFFMMGTVMFFAQMTLQNVFIALNQAKISIFLACLRKVILLIPLCFLLPYAFGVAGVFYSEGISDIIAGIVTASAFFIMLPKILKKRKTLLDGQGDPSETAAVPPSE</sequence>
<evidence type="ECO:0000256" key="10">
    <source>
        <dbReference type="SAM" id="Phobius"/>
    </source>
</evidence>
<comment type="subcellular location">
    <subcellularLocation>
        <location evidence="1">Cell membrane</location>
        <topology evidence="1">Multi-pass membrane protein</topology>
    </subcellularLocation>
</comment>
<keyword evidence="7 10" id="KW-1133">Transmembrane helix</keyword>
<dbReference type="AlphaFoldDB" id="A0A9D2CFN7"/>
<dbReference type="Proteomes" id="UP000824135">
    <property type="component" value="Unassembled WGS sequence"/>
</dbReference>
<dbReference type="EMBL" id="DXCO01000003">
    <property type="protein sequence ID" value="HIY77461.1"/>
    <property type="molecule type" value="Genomic_DNA"/>
</dbReference>
<proteinExistence type="inferred from homology"/>
<evidence type="ECO:0000256" key="9">
    <source>
        <dbReference type="ARBA" id="ARBA00023251"/>
    </source>
</evidence>
<dbReference type="PANTHER" id="PTHR43823">
    <property type="entry name" value="SPORULATION PROTEIN YKVU"/>
    <property type="match status" value="1"/>
</dbReference>
<feature type="transmembrane region" description="Helical" evidence="10">
    <location>
        <begin position="173"/>
        <end position="193"/>
    </location>
</feature>
<feature type="transmembrane region" description="Helical" evidence="10">
    <location>
        <begin position="141"/>
        <end position="161"/>
    </location>
</feature>
<keyword evidence="6 10" id="KW-0812">Transmembrane</keyword>
<evidence type="ECO:0000256" key="7">
    <source>
        <dbReference type="ARBA" id="ARBA00022989"/>
    </source>
</evidence>
<dbReference type="InterPro" id="IPR051327">
    <property type="entry name" value="MATE_MepA_subfamily"/>
</dbReference>
<dbReference type="InterPro" id="IPR045070">
    <property type="entry name" value="MATE_MepA-like"/>
</dbReference>
<evidence type="ECO:0000256" key="4">
    <source>
        <dbReference type="ARBA" id="ARBA00022448"/>
    </source>
</evidence>
<comment type="similarity">
    <text evidence="2">Belongs to the multi antimicrobial extrusion (MATE) (TC 2.A.66.1) family. MepA subfamily.</text>
</comment>
<feature type="transmembrane region" description="Helical" evidence="10">
    <location>
        <begin position="284"/>
        <end position="307"/>
    </location>
</feature>
<comment type="caution">
    <text evidence="11">The sequence shown here is derived from an EMBL/GenBank/DDBJ whole genome shotgun (WGS) entry which is preliminary data.</text>
</comment>
<dbReference type="GO" id="GO:0005886">
    <property type="term" value="C:plasma membrane"/>
    <property type="evidence" value="ECO:0007669"/>
    <property type="project" value="UniProtKB-SubCell"/>
</dbReference>
<evidence type="ECO:0000256" key="2">
    <source>
        <dbReference type="ARBA" id="ARBA00008417"/>
    </source>
</evidence>
<dbReference type="InterPro" id="IPR002528">
    <property type="entry name" value="MATE_fam"/>
</dbReference>
<dbReference type="GO" id="GO:0042910">
    <property type="term" value="F:xenobiotic transmembrane transporter activity"/>
    <property type="evidence" value="ECO:0007669"/>
    <property type="project" value="InterPro"/>
</dbReference>
<feature type="transmembrane region" description="Helical" evidence="10">
    <location>
        <begin position="98"/>
        <end position="121"/>
    </location>
</feature>
<dbReference type="NCBIfam" id="TIGR00797">
    <property type="entry name" value="matE"/>
    <property type="match status" value="1"/>
</dbReference>
<dbReference type="GO" id="GO:0046677">
    <property type="term" value="P:response to antibiotic"/>
    <property type="evidence" value="ECO:0007669"/>
    <property type="project" value="UniProtKB-KW"/>
</dbReference>
<dbReference type="PIRSF" id="PIRSF006603">
    <property type="entry name" value="DinF"/>
    <property type="match status" value="1"/>
</dbReference>
<reference evidence="11" key="1">
    <citation type="journal article" date="2021" name="PeerJ">
        <title>Extensive microbial diversity within the chicken gut microbiome revealed by metagenomics and culture.</title>
        <authorList>
            <person name="Gilroy R."/>
            <person name="Ravi A."/>
            <person name="Getino M."/>
            <person name="Pursley I."/>
            <person name="Horton D.L."/>
            <person name="Alikhan N.F."/>
            <person name="Baker D."/>
            <person name="Gharbi K."/>
            <person name="Hall N."/>
            <person name="Watson M."/>
            <person name="Adriaenssens E.M."/>
            <person name="Foster-Nyarko E."/>
            <person name="Jarju S."/>
            <person name="Secka A."/>
            <person name="Antonio M."/>
            <person name="Oren A."/>
            <person name="Chaudhuri R.R."/>
            <person name="La Ragione R."/>
            <person name="Hildebrand F."/>
            <person name="Pallen M.J."/>
        </authorList>
    </citation>
    <scope>NUCLEOTIDE SEQUENCE</scope>
    <source>
        <strain evidence="11">CHK199-9574</strain>
    </source>
</reference>
<evidence type="ECO:0000313" key="12">
    <source>
        <dbReference type="Proteomes" id="UP000824135"/>
    </source>
</evidence>
<feature type="transmembrane region" description="Helical" evidence="10">
    <location>
        <begin position="59"/>
        <end position="86"/>
    </location>
</feature>
<evidence type="ECO:0000256" key="8">
    <source>
        <dbReference type="ARBA" id="ARBA00023136"/>
    </source>
</evidence>
<keyword evidence="5" id="KW-1003">Cell membrane</keyword>
<feature type="transmembrane region" description="Helical" evidence="10">
    <location>
        <begin position="20"/>
        <end position="39"/>
    </location>
</feature>
<evidence type="ECO:0000256" key="5">
    <source>
        <dbReference type="ARBA" id="ARBA00022475"/>
    </source>
</evidence>
<evidence type="ECO:0000256" key="6">
    <source>
        <dbReference type="ARBA" id="ARBA00022692"/>
    </source>
</evidence>
<dbReference type="PANTHER" id="PTHR43823:SF3">
    <property type="entry name" value="MULTIDRUG EXPORT PROTEIN MEPA"/>
    <property type="match status" value="1"/>
</dbReference>
<keyword evidence="9" id="KW-0046">Antibiotic resistance</keyword>
<dbReference type="InterPro" id="IPR048279">
    <property type="entry name" value="MdtK-like"/>
</dbReference>
<feature type="transmembrane region" description="Helical" evidence="10">
    <location>
        <begin position="368"/>
        <end position="392"/>
    </location>
</feature>
<feature type="transmembrane region" description="Helical" evidence="10">
    <location>
        <begin position="199"/>
        <end position="220"/>
    </location>
</feature>
<name>A0A9D2CFN7_9FIRM</name>
<dbReference type="GO" id="GO:0015297">
    <property type="term" value="F:antiporter activity"/>
    <property type="evidence" value="ECO:0007669"/>
    <property type="project" value="InterPro"/>
</dbReference>
<feature type="transmembrane region" description="Helical" evidence="10">
    <location>
        <begin position="328"/>
        <end position="348"/>
    </location>
</feature>
<gene>
    <name evidence="11" type="ORF">H9728_00275</name>
</gene>